<evidence type="ECO:0000313" key="5">
    <source>
        <dbReference type="Proteomes" id="UP000790347"/>
    </source>
</evidence>
<sequence length="649" mass="71908">MSRSYGVGSDRWSNFDKFSTSLSSPNRYRSKSPYRSTSSLSRTSSTSNLKIDDDYFNALNKSLGAHDASFIEEDSGSMKSGHSGGGGGGRYTHSLTRPSSSSRNRYQSGGDSNRKYKSTFDDDGDLGHKYRYGTGKSYGSYDNDLNNNYPSTFGGVGGGYSTTTTTVTNKGVSYAAASDSEPEYEPYSYKYDLKSKSTQQPKTTLSSSTKNRGEHRLFDYGNHNNDNSEDDDDDGGHESDESMNEYLNCKSFYPDNLSEAKLFHGIRTSPILSSTSEHRLHHHDSSYDMSSLTSQQQQQQQDDNQDVNFIPIIKIRDQQAIRTGEFHPSGNYYAIGSNSKLLRIFHYEPSLQSKSEKDGNQLDQSNSHELIEPDEIYARTNYHKGSIYCLAWNKLGNLLATGSNDKTVKILPFNQDTATFSTNEINLNAHDGTVRDVCFMDDITNGSSLLLSGGAGDCKVYITDCETGTTFLSLSGHSGPILSMYTWGGAMFVSGSQDRTIRFWDLRTNSCINFVTCPTISRNKPGGAVAAVCVDPSGKLLVSGHEDSTCMLYDIRGGRVIQTFHPHTADIRTIRFSNKAYYLLTGSYDNHIALTDLQGDLTQPLQSIHVASHDDKVIQCRWHPNEFSFITTSADKSAIIWTLPDMTDS</sequence>
<dbReference type="SUPFAM" id="SSF50978">
    <property type="entry name" value="WD40 repeat-like"/>
    <property type="match status" value="1"/>
</dbReference>
<dbReference type="Gene3D" id="2.130.10.10">
    <property type="entry name" value="YVTN repeat-like/Quinoprotein amine dehydrogenase"/>
    <property type="match status" value="2"/>
</dbReference>
<evidence type="ECO:0000259" key="3">
    <source>
        <dbReference type="Pfam" id="PF12894"/>
    </source>
</evidence>
<dbReference type="InterPro" id="IPR001680">
    <property type="entry name" value="WD40_rpt"/>
</dbReference>
<keyword evidence="5" id="KW-1185">Reference proteome</keyword>
<feature type="compositionally biased region" description="Low complexity" evidence="2">
    <location>
        <begin position="31"/>
        <end position="47"/>
    </location>
</feature>
<organism evidence="4 5">
    <name type="scientific">Dermatophagoides farinae</name>
    <name type="common">American house dust mite</name>
    <dbReference type="NCBI Taxonomy" id="6954"/>
    <lineage>
        <taxon>Eukaryota</taxon>
        <taxon>Metazoa</taxon>
        <taxon>Ecdysozoa</taxon>
        <taxon>Arthropoda</taxon>
        <taxon>Chelicerata</taxon>
        <taxon>Arachnida</taxon>
        <taxon>Acari</taxon>
        <taxon>Acariformes</taxon>
        <taxon>Sarcoptiformes</taxon>
        <taxon>Astigmata</taxon>
        <taxon>Psoroptidia</taxon>
        <taxon>Analgoidea</taxon>
        <taxon>Pyroglyphidae</taxon>
        <taxon>Dermatophagoidinae</taxon>
        <taxon>Dermatophagoides</taxon>
    </lineage>
</organism>
<dbReference type="AlphaFoldDB" id="A0A922KW91"/>
<dbReference type="CDD" id="cd00200">
    <property type="entry name" value="WD40"/>
    <property type="match status" value="1"/>
</dbReference>
<feature type="region of interest" description="Disordered" evidence="2">
    <location>
        <begin position="1"/>
        <end position="48"/>
    </location>
</feature>
<dbReference type="PROSITE" id="PS50082">
    <property type="entry name" value="WD_REPEATS_2"/>
    <property type="match status" value="4"/>
</dbReference>
<dbReference type="Proteomes" id="UP000790347">
    <property type="component" value="Unassembled WGS sequence"/>
</dbReference>
<feature type="domain" description="Anaphase-promoting complex subunit 4-like WD40" evidence="3">
    <location>
        <begin position="520"/>
        <end position="577"/>
    </location>
</feature>
<name>A0A922KW91_DERFA</name>
<reference evidence="4" key="2">
    <citation type="journal article" date="2022" name="Res Sq">
        <title>Comparative Genomics Reveals Insights into the Divergent Evolution of Astigmatic Mites and Household Pest Adaptations.</title>
        <authorList>
            <person name="Xiong Q."/>
            <person name="Wan A.T.-Y."/>
            <person name="Liu X.-Y."/>
            <person name="Fung C.S.-H."/>
            <person name="Xiao X."/>
            <person name="Malainual N."/>
            <person name="Hou J."/>
            <person name="Wang L."/>
            <person name="Wang M."/>
            <person name="Yang K."/>
            <person name="Cui Y."/>
            <person name="Leung E."/>
            <person name="Nong W."/>
            <person name="Shin S.-K."/>
            <person name="Au S."/>
            <person name="Jeong K.Y."/>
            <person name="Chew F.T."/>
            <person name="Hui J."/>
            <person name="Leung T.F."/>
            <person name="Tungtrongchitr A."/>
            <person name="Zhong N."/>
            <person name="Liu Z."/>
            <person name="Tsui S."/>
        </authorList>
    </citation>
    <scope>NUCLEOTIDE SEQUENCE</scope>
    <source>
        <strain evidence="4">Derf</strain>
        <tissue evidence="4">Whole organism</tissue>
    </source>
</reference>
<feature type="region of interest" description="Disordered" evidence="2">
    <location>
        <begin position="274"/>
        <end position="305"/>
    </location>
</feature>
<dbReference type="InterPro" id="IPR024977">
    <property type="entry name" value="Apc4-like_WD40_dom"/>
</dbReference>
<dbReference type="PANTHER" id="PTHR19863">
    <property type="entry name" value="NEMITIN (NEURONAL ENRICHED MAP INTERACTING PROTEIN) HOMOLOG"/>
    <property type="match status" value="1"/>
</dbReference>
<evidence type="ECO:0000256" key="1">
    <source>
        <dbReference type="PROSITE-ProRule" id="PRU00221"/>
    </source>
</evidence>
<feature type="repeat" description="WD" evidence="1">
    <location>
        <begin position="380"/>
        <end position="421"/>
    </location>
</feature>
<dbReference type="InterPro" id="IPR036322">
    <property type="entry name" value="WD40_repeat_dom_sf"/>
</dbReference>
<feature type="repeat" description="WD" evidence="1">
    <location>
        <begin position="610"/>
        <end position="649"/>
    </location>
</feature>
<dbReference type="Pfam" id="PF00400">
    <property type="entry name" value="WD40"/>
    <property type="match status" value="3"/>
</dbReference>
<dbReference type="Pfam" id="PF12894">
    <property type="entry name" value="ANAPC4_WD40"/>
    <property type="match status" value="1"/>
</dbReference>
<dbReference type="SMART" id="SM00320">
    <property type="entry name" value="WD40"/>
    <property type="match status" value="7"/>
</dbReference>
<comment type="caution">
    <text evidence="4">The sequence shown here is derived from an EMBL/GenBank/DDBJ whole genome shotgun (WGS) entry which is preliminary data.</text>
</comment>
<dbReference type="PANTHER" id="PTHR19863:SF5">
    <property type="entry name" value="WD REPEAT-CONTAINING PROTEIN 47"/>
    <property type="match status" value="1"/>
</dbReference>
<reference evidence="4" key="1">
    <citation type="submission" date="2013-05" db="EMBL/GenBank/DDBJ databases">
        <authorList>
            <person name="Yim A.K.Y."/>
            <person name="Chan T.F."/>
            <person name="Ji K.M."/>
            <person name="Liu X.Y."/>
            <person name="Zhou J.W."/>
            <person name="Li R.Q."/>
            <person name="Yang K.Y."/>
            <person name="Li J."/>
            <person name="Li M."/>
            <person name="Law P.T.W."/>
            <person name="Wu Y.L."/>
            <person name="Cai Z.L."/>
            <person name="Qin H."/>
            <person name="Bao Y."/>
            <person name="Leung R.K.K."/>
            <person name="Ng P.K.S."/>
            <person name="Zou J."/>
            <person name="Zhong X.J."/>
            <person name="Ran P.X."/>
            <person name="Zhong N.S."/>
            <person name="Liu Z.G."/>
            <person name="Tsui S.K.W."/>
        </authorList>
    </citation>
    <scope>NUCLEOTIDE SEQUENCE</scope>
    <source>
        <strain evidence="4">Derf</strain>
        <tissue evidence="4">Whole organism</tissue>
    </source>
</reference>
<evidence type="ECO:0000256" key="2">
    <source>
        <dbReference type="SAM" id="MobiDB-lite"/>
    </source>
</evidence>
<protein>
    <submittedName>
        <fullName evidence="4">WD repeat-containing protein 47</fullName>
    </submittedName>
</protein>
<accession>A0A922KW91</accession>
<feature type="repeat" description="WD" evidence="1">
    <location>
        <begin position="474"/>
        <end position="514"/>
    </location>
</feature>
<feature type="compositionally biased region" description="Polar residues" evidence="2">
    <location>
        <begin position="16"/>
        <end position="27"/>
    </location>
</feature>
<feature type="region of interest" description="Disordered" evidence="2">
    <location>
        <begin position="192"/>
        <end position="242"/>
    </location>
</feature>
<dbReference type="EMBL" id="ASGP02000007">
    <property type="protein sequence ID" value="KAH9498046.1"/>
    <property type="molecule type" value="Genomic_DNA"/>
</dbReference>
<feature type="compositionally biased region" description="Polar residues" evidence="2">
    <location>
        <begin position="93"/>
        <end position="111"/>
    </location>
</feature>
<dbReference type="InterPro" id="IPR015943">
    <property type="entry name" value="WD40/YVTN_repeat-like_dom_sf"/>
</dbReference>
<evidence type="ECO:0000313" key="4">
    <source>
        <dbReference type="EMBL" id="KAH9498046.1"/>
    </source>
</evidence>
<dbReference type="InterPro" id="IPR040067">
    <property type="entry name" value="WDR47"/>
</dbReference>
<dbReference type="PROSITE" id="PS50294">
    <property type="entry name" value="WD_REPEATS_REGION"/>
    <property type="match status" value="2"/>
</dbReference>
<feature type="region of interest" description="Disordered" evidence="2">
    <location>
        <begin position="74"/>
        <end position="127"/>
    </location>
</feature>
<gene>
    <name evidence="4" type="primary">WDR47_2</name>
    <name evidence="4" type="ORF">DERF_013969</name>
</gene>
<feature type="compositionally biased region" description="Basic and acidic residues" evidence="2">
    <location>
        <begin position="112"/>
        <end position="127"/>
    </location>
</feature>
<feature type="repeat" description="WD" evidence="1">
    <location>
        <begin position="564"/>
        <end position="598"/>
    </location>
</feature>
<proteinExistence type="predicted"/>
<keyword evidence="1" id="KW-0853">WD repeat</keyword>
<feature type="compositionally biased region" description="Polar residues" evidence="2">
    <location>
        <begin position="196"/>
        <end position="210"/>
    </location>
</feature>